<dbReference type="Gene3D" id="1.20.890.10">
    <property type="entry name" value="cAMP-dependent protein kinase regulatory subunit, dimerization-anchoring domain"/>
    <property type="match status" value="1"/>
</dbReference>
<dbReference type="VEuPathDB" id="FungiDB:H257_15598"/>
<keyword evidence="3" id="KW-0106">Calcium</keyword>
<evidence type="ECO:0000256" key="2">
    <source>
        <dbReference type="ARBA" id="ARBA00022737"/>
    </source>
</evidence>
<evidence type="ECO:0000313" key="5">
    <source>
        <dbReference type="EMBL" id="RHY21748.1"/>
    </source>
</evidence>
<evidence type="ECO:0000313" key="6">
    <source>
        <dbReference type="Proteomes" id="UP000265427"/>
    </source>
</evidence>
<dbReference type="InterPro" id="IPR018247">
    <property type="entry name" value="EF_Hand_1_Ca_BS"/>
</dbReference>
<comment type="caution">
    <text evidence="5">The sequence shown here is derived from an EMBL/GenBank/DDBJ whole genome shotgun (WGS) entry which is preliminary data.</text>
</comment>
<sequence>MASRYAKNIKVPAEFPEMLRNFAREVLRHQDKIKTRDDILQYGIRYFTEVTEKNAGVNNGAQDEKEVYMTMSDDEIEEYMWQIFRASDPGSVGNLDEGDFKKNIESHDVAGASKELVVETSNSLSHGLLREEFESLLREILHNIDIDNTGTLTRADFMGCLQVKPDADLGLTRKETNLVLFDTPSDESGRVAYGDVIPIVFDVLVHAAANDLLDMPRTEDQIEIVLTRALSSGDEDGTGLLSFAAIKTLLRAAGLGLTRIQIIALMSEAQEEEDDSVAYDRFVKNIAPMALSFIDYDHQAKMAQIVPAYRSTEEYFTVQGMNQQEFENALGIAFEAIDETHRGSVPRHEVVEAIQNALPKISSKHVSTLLALGDVDANGDMEYAVKIHNGFQALQWLQEYEALGKQ</sequence>
<accession>A0A397BL00</accession>
<dbReference type="SUPFAM" id="SSF47391">
    <property type="entry name" value="Dimerization-anchoring domain of cAMP-dependent PK regulatory subunit"/>
    <property type="match status" value="1"/>
</dbReference>
<evidence type="ECO:0000256" key="1">
    <source>
        <dbReference type="ARBA" id="ARBA00020786"/>
    </source>
</evidence>
<dbReference type="Gene3D" id="1.10.238.10">
    <property type="entry name" value="EF-hand"/>
    <property type="match status" value="1"/>
</dbReference>
<dbReference type="PROSITE" id="PS00018">
    <property type="entry name" value="EF_HAND_1"/>
    <property type="match status" value="1"/>
</dbReference>
<dbReference type="PANTHER" id="PTHR23048">
    <property type="entry name" value="MYOSIN LIGHT CHAIN 1, 3"/>
    <property type="match status" value="1"/>
</dbReference>
<dbReference type="InterPro" id="IPR011992">
    <property type="entry name" value="EF-hand-dom_pair"/>
</dbReference>
<dbReference type="InterPro" id="IPR050230">
    <property type="entry name" value="CALM/Myosin/TropC-like"/>
</dbReference>
<name>A0A397BL00_APHAT</name>
<gene>
    <name evidence="5" type="ORF">DYB36_000290</name>
</gene>
<dbReference type="EMBL" id="QUSZ01002561">
    <property type="protein sequence ID" value="RHY21748.1"/>
    <property type="molecule type" value="Genomic_DNA"/>
</dbReference>
<keyword evidence="2" id="KW-0677">Repeat</keyword>
<evidence type="ECO:0000256" key="3">
    <source>
        <dbReference type="ARBA" id="ARBA00022837"/>
    </source>
</evidence>
<dbReference type="GO" id="GO:0016460">
    <property type="term" value="C:myosin II complex"/>
    <property type="evidence" value="ECO:0007669"/>
    <property type="project" value="TreeGrafter"/>
</dbReference>
<dbReference type="AlphaFoldDB" id="A0A397BL00"/>
<dbReference type="SUPFAM" id="SSF47473">
    <property type="entry name" value="EF-hand"/>
    <property type="match status" value="1"/>
</dbReference>
<feature type="domain" description="EF-hand" evidence="4">
    <location>
        <begin position="132"/>
        <end position="167"/>
    </location>
</feature>
<dbReference type="InterPro" id="IPR002048">
    <property type="entry name" value="EF_hand_dom"/>
</dbReference>
<dbReference type="PROSITE" id="PS50222">
    <property type="entry name" value="EF_HAND_2"/>
    <property type="match status" value="1"/>
</dbReference>
<protein>
    <recommendedName>
        <fullName evidence="1">Calmodulin</fullName>
    </recommendedName>
</protein>
<organism evidence="5 6">
    <name type="scientific">Aphanomyces astaci</name>
    <name type="common">Crayfish plague agent</name>
    <dbReference type="NCBI Taxonomy" id="112090"/>
    <lineage>
        <taxon>Eukaryota</taxon>
        <taxon>Sar</taxon>
        <taxon>Stramenopiles</taxon>
        <taxon>Oomycota</taxon>
        <taxon>Saprolegniomycetes</taxon>
        <taxon>Saprolegniales</taxon>
        <taxon>Verrucalvaceae</taxon>
        <taxon>Aphanomyces</taxon>
    </lineage>
</organism>
<dbReference type="GO" id="GO:0005509">
    <property type="term" value="F:calcium ion binding"/>
    <property type="evidence" value="ECO:0007669"/>
    <property type="project" value="InterPro"/>
</dbReference>
<reference evidence="5 6" key="1">
    <citation type="submission" date="2018-08" db="EMBL/GenBank/DDBJ databases">
        <title>Aphanomyces genome sequencing and annotation.</title>
        <authorList>
            <person name="Minardi D."/>
            <person name="Oidtmann B."/>
            <person name="Van Der Giezen M."/>
            <person name="Studholme D.J."/>
        </authorList>
    </citation>
    <scope>NUCLEOTIDE SEQUENCE [LARGE SCALE GENOMIC DNA]</scope>
    <source>
        <strain evidence="5 6">Kv</strain>
    </source>
</reference>
<dbReference type="PANTHER" id="PTHR23048:SF0">
    <property type="entry name" value="CALMODULIN LIKE 3"/>
    <property type="match status" value="1"/>
</dbReference>
<evidence type="ECO:0000259" key="4">
    <source>
        <dbReference type="PROSITE" id="PS50222"/>
    </source>
</evidence>
<dbReference type="Proteomes" id="UP000265427">
    <property type="component" value="Unassembled WGS sequence"/>
</dbReference>
<proteinExistence type="predicted"/>